<evidence type="ECO:0000256" key="5">
    <source>
        <dbReference type="ARBA" id="ARBA00023166"/>
    </source>
</evidence>
<evidence type="ECO:0000256" key="3">
    <source>
        <dbReference type="ARBA" id="ARBA00022955"/>
    </source>
</evidence>
<dbReference type="CDD" id="cd02440">
    <property type="entry name" value="AdoMet_MTases"/>
    <property type="match status" value="1"/>
</dbReference>
<dbReference type="PANTHER" id="PTHR44068:SF3">
    <property type="entry name" value="METHYLTRANSFERASE"/>
    <property type="match status" value="1"/>
</dbReference>
<feature type="domain" description="SAM-dependent methyltransferase Erg6/SMT-type" evidence="8">
    <location>
        <begin position="54"/>
        <end position="156"/>
    </location>
</feature>
<keyword evidence="7" id="KW-0949">S-adenosyl-L-methionine</keyword>
<evidence type="ECO:0000256" key="4">
    <source>
        <dbReference type="ARBA" id="ARBA00023011"/>
    </source>
</evidence>
<evidence type="ECO:0000313" key="9">
    <source>
        <dbReference type="EMBL" id="SPC89087.1"/>
    </source>
</evidence>
<dbReference type="GO" id="GO:0003838">
    <property type="term" value="F:sterol 24-C-methyltransferase activity"/>
    <property type="evidence" value="ECO:0007669"/>
    <property type="project" value="TreeGrafter"/>
</dbReference>
<comment type="similarity">
    <text evidence="7">Belongs to the class I-like SAM-binding methyltransferase superfamily. Erg6/SMT family.</text>
</comment>
<sequence length="267" mass="30265">MSKSGALDLASGVGGKLEKKEVLSTVQSYEKYHVHHGGDQEEKKANYTDMVNKYYDLVTSFYEYGWGESFHFAARWKGESLRESIKRHEHFLALQLGLKRGQKVLDVGCGIGGPLREIARFSGATITGINNNEYQITRGKELNRIAGVDETCNYVKVIWEEDAAVDSPLPWYLPLDKNQFSLTSFRVTAFGRFITRNMVRMLKPVLFAGQNLKSSWALLLRAVKEFSLSWSKQQMLLLKVEGKGSSHQCTSSWPRSLIHSPEFVMCN</sequence>
<dbReference type="SUPFAM" id="SSF53335">
    <property type="entry name" value="S-adenosyl-L-methionine-dependent methyltransferases"/>
    <property type="match status" value="1"/>
</dbReference>
<dbReference type="GO" id="GO:0005783">
    <property type="term" value="C:endoplasmic reticulum"/>
    <property type="evidence" value="ECO:0007669"/>
    <property type="project" value="TreeGrafter"/>
</dbReference>
<dbReference type="GO" id="GO:0032259">
    <property type="term" value="P:methylation"/>
    <property type="evidence" value="ECO:0007669"/>
    <property type="project" value="UniProtKB-KW"/>
</dbReference>
<keyword evidence="3" id="KW-0443">Lipid metabolism</keyword>
<keyword evidence="2 7" id="KW-0808">Transferase</keyword>
<organism evidence="9">
    <name type="scientific">Fagus sylvatica</name>
    <name type="common">Beechnut</name>
    <dbReference type="NCBI Taxonomy" id="28930"/>
    <lineage>
        <taxon>Eukaryota</taxon>
        <taxon>Viridiplantae</taxon>
        <taxon>Streptophyta</taxon>
        <taxon>Embryophyta</taxon>
        <taxon>Tracheophyta</taxon>
        <taxon>Spermatophyta</taxon>
        <taxon>Magnoliopsida</taxon>
        <taxon>eudicotyledons</taxon>
        <taxon>Gunneridae</taxon>
        <taxon>Pentapetalae</taxon>
        <taxon>rosids</taxon>
        <taxon>fabids</taxon>
        <taxon>Fagales</taxon>
        <taxon>Fagaceae</taxon>
        <taxon>Fagus</taxon>
    </lineage>
</organism>
<dbReference type="Pfam" id="PF02353">
    <property type="entry name" value="CMAS"/>
    <property type="match status" value="1"/>
</dbReference>
<evidence type="ECO:0000259" key="8">
    <source>
        <dbReference type="PROSITE" id="PS51685"/>
    </source>
</evidence>
<reference evidence="9" key="1">
    <citation type="submission" date="2018-02" db="EMBL/GenBank/DDBJ databases">
        <authorList>
            <person name="Cohen D.B."/>
            <person name="Kent A.D."/>
        </authorList>
    </citation>
    <scope>NUCLEOTIDE SEQUENCE</scope>
</reference>
<dbReference type="AlphaFoldDB" id="A0A2N9FDY0"/>
<gene>
    <name evidence="9" type="ORF">FSB_LOCUS16969</name>
</gene>
<evidence type="ECO:0000256" key="2">
    <source>
        <dbReference type="ARBA" id="ARBA00022679"/>
    </source>
</evidence>
<name>A0A2N9FDY0_FAGSY</name>
<evidence type="ECO:0000256" key="6">
    <source>
        <dbReference type="ARBA" id="ARBA00023221"/>
    </source>
</evidence>
<keyword evidence="6" id="KW-0753">Steroid metabolism</keyword>
<accession>A0A2N9FDY0</accession>
<keyword evidence="1 7" id="KW-0489">Methyltransferase</keyword>
<dbReference type="Gene3D" id="3.40.50.150">
    <property type="entry name" value="Vaccinia Virus protein VP39"/>
    <property type="match status" value="1"/>
</dbReference>
<keyword evidence="5" id="KW-1207">Sterol metabolism</keyword>
<protein>
    <recommendedName>
        <fullName evidence="8">SAM-dependent methyltransferase Erg6/SMT-type domain-containing protein</fullName>
    </recommendedName>
</protein>
<dbReference type="PROSITE" id="PS51685">
    <property type="entry name" value="SAM_MT_ERG6_SMT"/>
    <property type="match status" value="1"/>
</dbReference>
<dbReference type="EMBL" id="OIVN01001042">
    <property type="protein sequence ID" value="SPC89087.1"/>
    <property type="molecule type" value="Genomic_DNA"/>
</dbReference>
<dbReference type="InterPro" id="IPR050447">
    <property type="entry name" value="Erg6_SMT_methyltransf"/>
</dbReference>
<dbReference type="InterPro" id="IPR029063">
    <property type="entry name" value="SAM-dependent_MTases_sf"/>
</dbReference>
<evidence type="ECO:0000256" key="7">
    <source>
        <dbReference type="PROSITE-ProRule" id="PRU01022"/>
    </source>
</evidence>
<keyword evidence="4" id="KW-0756">Sterol biosynthesis</keyword>
<keyword evidence="3" id="KW-0752">Steroid biosynthesis</keyword>
<evidence type="ECO:0000256" key="1">
    <source>
        <dbReference type="ARBA" id="ARBA00022603"/>
    </source>
</evidence>
<dbReference type="GO" id="GO:0016126">
    <property type="term" value="P:sterol biosynthetic process"/>
    <property type="evidence" value="ECO:0007669"/>
    <property type="project" value="UniProtKB-KW"/>
</dbReference>
<proteinExistence type="inferred from homology"/>
<keyword evidence="3" id="KW-0444">Lipid biosynthesis</keyword>
<dbReference type="InterPro" id="IPR030384">
    <property type="entry name" value="MeTrfase_SMT"/>
</dbReference>
<dbReference type="PANTHER" id="PTHR44068">
    <property type="entry name" value="ZGC:194242"/>
    <property type="match status" value="1"/>
</dbReference>